<dbReference type="Proteomes" id="UP000076512">
    <property type="component" value="Unassembled WGS sequence"/>
</dbReference>
<dbReference type="STRING" id="455432.AWN90_41190"/>
<dbReference type="EMBL" id="LWGR01000013">
    <property type="protein sequence ID" value="KZM70942.1"/>
    <property type="molecule type" value="Genomic_DNA"/>
</dbReference>
<gene>
    <name evidence="2" type="ORF">AWN90_41190</name>
</gene>
<sequence length="152" mass="16649">MAAALCRYADPAAWDLDNYPDGHVTRARLAERVCRGCPVARHCAQWAHDHVLNTGEDLNGIVCAGVVFGFSANARRCEKARRRVAARHGLTFVPRPTSERETSGTPCRRCGRITVAQGAPVPDGGVRYGAHGLCHGCTRSYYTAKYQRGHEK</sequence>
<evidence type="ECO:0000313" key="2">
    <source>
        <dbReference type="EMBL" id="KZM70942.1"/>
    </source>
</evidence>
<reference evidence="2 3" key="1">
    <citation type="submission" date="2016-04" db="EMBL/GenBank/DDBJ databases">
        <authorList>
            <person name="Evans L.H."/>
            <person name="Alamgir A."/>
            <person name="Owens N."/>
            <person name="Weber N.D."/>
            <person name="Virtaneva K."/>
            <person name="Barbian K."/>
            <person name="Babar A."/>
            <person name="Rosenke K."/>
        </authorList>
    </citation>
    <scope>NUCLEOTIDE SEQUENCE [LARGE SCALE GENOMIC DNA]</scope>
    <source>
        <strain evidence="2 3">IFM 0406</strain>
    </source>
</reference>
<dbReference type="Pfam" id="PF02467">
    <property type="entry name" value="Whib"/>
    <property type="match status" value="1"/>
</dbReference>
<keyword evidence="3" id="KW-1185">Reference proteome</keyword>
<protein>
    <recommendedName>
        <fullName evidence="1">4Fe-4S Wbl-type domain-containing protein</fullName>
    </recommendedName>
</protein>
<accession>A0A164K1U1</accession>
<organism evidence="2 3">
    <name type="scientific">Nocardia terpenica</name>
    <dbReference type="NCBI Taxonomy" id="455432"/>
    <lineage>
        <taxon>Bacteria</taxon>
        <taxon>Bacillati</taxon>
        <taxon>Actinomycetota</taxon>
        <taxon>Actinomycetes</taxon>
        <taxon>Mycobacteriales</taxon>
        <taxon>Nocardiaceae</taxon>
        <taxon>Nocardia</taxon>
    </lineage>
</organism>
<evidence type="ECO:0000259" key="1">
    <source>
        <dbReference type="PROSITE" id="PS51674"/>
    </source>
</evidence>
<dbReference type="PROSITE" id="PS51674">
    <property type="entry name" value="4FE4S_WBL"/>
    <property type="match status" value="1"/>
</dbReference>
<comment type="caution">
    <text evidence="2">The sequence shown here is derived from an EMBL/GenBank/DDBJ whole genome shotgun (WGS) entry which is preliminary data.</text>
</comment>
<feature type="domain" description="4Fe-4S Wbl-type" evidence="1">
    <location>
        <begin position="5"/>
        <end position="77"/>
    </location>
</feature>
<name>A0A164K1U1_9NOCA</name>
<evidence type="ECO:0000313" key="3">
    <source>
        <dbReference type="Proteomes" id="UP000076512"/>
    </source>
</evidence>
<proteinExistence type="predicted"/>
<dbReference type="InterPro" id="IPR034768">
    <property type="entry name" value="4FE4S_WBL"/>
</dbReference>
<dbReference type="AlphaFoldDB" id="A0A164K1U1"/>